<reference evidence="1 2" key="1">
    <citation type="submission" date="2016-10" db="EMBL/GenBank/DDBJ databases">
        <authorList>
            <person name="de Groot N.N."/>
        </authorList>
    </citation>
    <scope>NUCLEOTIDE SEQUENCE [LARGE SCALE GENOMIC DNA]</scope>
    <source>
        <strain evidence="1 2">CGMCC 1.3801</strain>
    </source>
</reference>
<proteinExistence type="predicted"/>
<name>A0A1G4W5K1_9FLAO</name>
<gene>
    <name evidence="1" type="ORF">SAMN02927925_02491</name>
</gene>
<dbReference type="EMBL" id="FMTY01000007">
    <property type="protein sequence ID" value="SCX17120.1"/>
    <property type="molecule type" value="Genomic_DNA"/>
</dbReference>
<accession>A0A1G4W5K1</accession>
<dbReference type="eggNOG" id="ENOG5030NTZ">
    <property type="taxonomic scope" value="Bacteria"/>
</dbReference>
<evidence type="ECO:0000313" key="2">
    <source>
        <dbReference type="Proteomes" id="UP000182124"/>
    </source>
</evidence>
<organism evidence="1 2">
    <name type="scientific">Flavobacterium saliperosum</name>
    <dbReference type="NCBI Taxonomy" id="329186"/>
    <lineage>
        <taxon>Bacteria</taxon>
        <taxon>Pseudomonadati</taxon>
        <taxon>Bacteroidota</taxon>
        <taxon>Flavobacteriia</taxon>
        <taxon>Flavobacteriales</taxon>
        <taxon>Flavobacteriaceae</taxon>
        <taxon>Flavobacterium</taxon>
    </lineage>
</organism>
<evidence type="ECO:0000313" key="1">
    <source>
        <dbReference type="EMBL" id="SCX17120.1"/>
    </source>
</evidence>
<protein>
    <submittedName>
        <fullName evidence="1">Uncharacterized protein</fullName>
    </submittedName>
</protein>
<dbReference type="AlphaFoldDB" id="A0A1G4W5K1"/>
<dbReference type="Proteomes" id="UP000182124">
    <property type="component" value="Unassembled WGS sequence"/>
</dbReference>
<sequence>MPFTNFDSRHFSAAEKTTVNNAVTALETALAPKLANLSADERQQYGSVNEQNKLIINKVKDFRDSQPNLSSPDVDWTEFLNDFDTRAFLQTNIQRLQSLIDGLNNAKILHDWDNYQAALSDYDFAKYKVTTQAVGYQTKVNELGQFFAGRPAGSTQTAKQGDENVVV</sequence>
<dbReference type="RefSeq" id="WP_023577523.1">
    <property type="nucleotide sequence ID" value="NZ_CBCSBQ010000020.1"/>
</dbReference>